<feature type="region of interest" description="Disordered" evidence="1">
    <location>
        <begin position="247"/>
        <end position="284"/>
    </location>
</feature>
<reference evidence="2 3" key="1">
    <citation type="submission" date="2016-11" db="EMBL/GenBank/DDBJ databases">
        <authorList>
            <person name="Jaros S."/>
            <person name="Januszkiewicz K."/>
            <person name="Wedrychowicz H."/>
        </authorList>
    </citation>
    <scope>NUCLEOTIDE SEQUENCE [LARGE SCALE GENOMIC DNA]</scope>
    <source>
        <strain evidence="2 3">GAS242</strain>
    </source>
</reference>
<feature type="compositionally biased region" description="Polar residues" evidence="1">
    <location>
        <begin position="454"/>
        <end position="463"/>
    </location>
</feature>
<sequence length="463" mass="47551">MAKDRDKLTANFESENTGGLLSGFLAEEDVFDRRALWRLGSWGAASVGAVVLAVYANQSSIAVHREQAAVAVDLLRQAQQIELVARESRNEARQLASAIETLNNDRDRLFSRVTGLEQGLESVTGAIAKQQAASATSPPAAPASAQASTTTEPLPPAQNPPSAPAPVPSPVATTAPKGTEKTPAAASPVAAVAPKVADKPSSAAAVPDGPPTTVASLAQKPSNPPAATATPAITPAAPLVAEKSMMAPPDASASKLIEPDKPETSEKSGKADRPEKPAKIFTAAPMPEVVAAATPADDAEPEASAATLPKLAVQRTEFGVDVGGANSVGGLRALWRGLLKSRSNAALTTLRPIIVIKEGSNGLGMQLRLVAGPLGDAAAAAKICAGLMENDRSCETAVFDGQRLAMTADEPAATDKPVGAKPAVPKPSLHRRGSSRRVAVEEPAKKPDPPPPSTLSSFFRRSN</sequence>
<proteinExistence type="predicted"/>
<feature type="compositionally biased region" description="Basic and acidic residues" evidence="1">
    <location>
        <begin position="438"/>
        <end position="448"/>
    </location>
</feature>
<evidence type="ECO:0000313" key="2">
    <source>
        <dbReference type="EMBL" id="SHH26958.1"/>
    </source>
</evidence>
<feature type="compositionally biased region" description="Low complexity" evidence="1">
    <location>
        <begin position="130"/>
        <end position="151"/>
    </location>
</feature>
<feature type="compositionally biased region" description="Pro residues" evidence="1">
    <location>
        <begin position="153"/>
        <end position="169"/>
    </location>
</feature>
<feature type="compositionally biased region" description="Low complexity" evidence="1">
    <location>
        <begin position="183"/>
        <end position="195"/>
    </location>
</feature>
<accession>A0A1M5RLM3</accession>
<evidence type="ECO:0000313" key="3">
    <source>
        <dbReference type="Proteomes" id="UP000190675"/>
    </source>
</evidence>
<dbReference type="Proteomes" id="UP000190675">
    <property type="component" value="Chromosome I"/>
</dbReference>
<evidence type="ECO:0008006" key="4">
    <source>
        <dbReference type="Google" id="ProtNLM"/>
    </source>
</evidence>
<organism evidence="2 3">
    <name type="scientific">Bradyrhizobium erythrophlei</name>
    <dbReference type="NCBI Taxonomy" id="1437360"/>
    <lineage>
        <taxon>Bacteria</taxon>
        <taxon>Pseudomonadati</taxon>
        <taxon>Pseudomonadota</taxon>
        <taxon>Alphaproteobacteria</taxon>
        <taxon>Hyphomicrobiales</taxon>
        <taxon>Nitrobacteraceae</taxon>
        <taxon>Bradyrhizobium</taxon>
    </lineage>
</organism>
<feature type="compositionally biased region" description="Low complexity" evidence="1">
    <location>
        <begin position="416"/>
        <end position="427"/>
    </location>
</feature>
<feature type="region of interest" description="Disordered" evidence="1">
    <location>
        <begin position="130"/>
        <end position="232"/>
    </location>
</feature>
<feature type="compositionally biased region" description="Basic and acidic residues" evidence="1">
    <location>
        <begin position="257"/>
        <end position="278"/>
    </location>
</feature>
<protein>
    <recommendedName>
        <fullName evidence="4">Sporulation related domain-containing protein</fullName>
    </recommendedName>
</protein>
<dbReference type="EMBL" id="LT670818">
    <property type="protein sequence ID" value="SHH26958.1"/>
    <property type="molecule type" value="Genomic_DNA"/>
</dbReference>
<dbReference type="OrthoDB" id="8256189at2"/>
<dbReference type="AlphaFoldDB" id="A0A1M5RLM3"/>
<name>A0A1M5RLM3_9BRAD</name>
<feature type="region of interest" description="Disordered" evidence="1">
    <location>
        <begin position="408"/>
        <end position="463"/>
    </location>
</feature>
<gene>
    <name evidence="2" type="ORF">SAMN05444169_6630</name>
</gene>
<evidence type="ECO:0000256" key="1">
    <source>
        <dbReference type="SAM" id="MobiDB-lite"/>
    </source>
</evidence>
<dbReference type="RefSeq" id="WP_079569597.1">
    <property type="nucleotide sequence ID" value="NZ_LT670818.1"/>
</dbReference>